<evidence type="ECO:0000313" key="2">
    <source>
        <dbReference type="EMBL" id="KAK4445809.1"/>
    </source>
</evidence>
<accession>A0AAV9GCL4</accession>
<sequence length="108" mass="11275">MQIKSIAMIPLLLAAKAYAGVDIALYQDNDCGLPIPGTGQTYVQSGTCNDHLGTGWMSARILRTDSPAGTLTFYSPGGCHGTNKGFSAQNFDCLRNFGFVANAAGLVG</sequence>
<reference evidence="2" key="1">
    <citation type="journal article" date="2023" name="Mol. Phylogenet. Evol.">
        <title>Genome-scale phylogeny and comparative genomics of the fungal order Sordariales.</title>
        <authorList>
            <person name="Hensen N."/>
            <person name="Bonometti L."/>
            <person name="Westerberg I."/>
            <person name="Brannstrom I.O."/>
            <person name="Guillou S."/>
            <person name="Cros-Aarteil S."/>
            <person name="Calhoun S."/>
            <person name="Haridas S."/>
            <person name="Kuo A."/>
            <person name="Mondo S."/>
            <person name="Pangilinan J."/>
            <person name="Riley R."/>
            <person name="LaButti K."/>
            <person name="Andreopoulos B."/>
            <person name="Lipzen A."/>
            <person name="Chen C."/>
            <person name="Yan M."/>
            <person name="Daum C."/>
            <person name="Ng V."/>
            <person name="Clum A."/>
            <person name="Steindorff A."/>
            <person name="Ohm R.A."/>
            <person name="Martin F."/>
            <person name="Silar P."/>
            <person name="Natvig D.O."/>
            <person name="Lalanne C."/>
            <person name="Gautier V."/>
            <person name="Ament-Velasquez S.L."/>
            <person name="Kruys A."/>
            <person name="Hutchinson M.I."/>
            <person name="Powell A.J."/>
            <person name="Barry K."/>
            <person name="Miller A.N."/>
            <person name="Grigoriev I.V."/>
            <person name="Debuchy R."/>
            <person name="Gladieux P."/>
            <person name="Hiltunen Thoren M."/>
            <person name="Johannesson H."/>
        </authorList>
    </citation>
    <scope>NUCLEOTIDE SEQUENCE</scope>
    <source>
        <strain evidence="2">PSN243</strain>
    </source>
</reference>
<protein>
    <recommendedName>
        <fullName evidence="4">Ecp2 effector protein domain-containing protein</fullName>
    </recommendedName>
</protein>
<feature type="signal peptide" evidence="1">
    <location>
        <begin position="1"/>
        <end position="19"/>
    </location>
</feature>
<comment type="caution">
    <text evidence="2">The sequence shown here is derived from an EMBL/GenBank/DDBJ whole genome shotgun (WGS) entry which is preliminary data.</text>
</comment>
<dbReference type="EMBL" id="MU865962">
    <property type="protein sequence ID" value="KAK4445809.1"/>
    <property type="molecule type" value="Genomic_DNA"/>
</dbReference>
<keyword evidence="1" id="KW-0732">Signal</keyword>
<evidence type="ECO:0000313" key="3">
    <source>
        <dbReference type="Proteomes" id="UP001321760"/>
    </source>
</evidence>
<dbReference type="AlphaFoldDB" id="A0AAV9GCL4"/>
<evidence type="ECO:0000256" key="1">
    <source>
        <dbReference type="SAM" id="SignalP"/>
    </source>
</evidence>
<feature type="chain" id="PRO_5043933858" description="Ecp2 effector protein domain-containing protein" evidence="1">
    <location>
        <begin position="20"/>
        <end position="108"/>
    </location>
</feature>
<proteinExistence type="predicted"/>
<reference evidence="2" key="2">
    <citation type="submission" date="2023-05" db="EMBL/GenBank/DDBJ databases">
        <authorList>
            <consortium name="Lawrence Berkeley National Laboratory"/>
            <person name="Steindorff A."/>
            <person name="Hensen N."/>
            <person name="Bonometti L."/>
            <person name="Westerberg I."/>
            <person name="Brannstrom I.O."/>
            <person name="Guillou S."/>
            <person name="Cros-Aarteil S."/>
            <person name="Calhoun S."/>
            <person name="Haridas S."/>
            <person name="Kuo A."/>
            <person name="Mondo S."/>
            <person name="Pangilinan J."/>
            <person name="Riley R."/>
            <person name="Labutti K."/>
            <person name="Andreopoulos B."/>
            <person name="Lipzen A."/>
            <person name="Chen C."/>
            <person name="Yanf M."/>
            <person name="Daum C."/>
            <person name="Ng V."/>
            <person name="Clum A."/>
            <person name="Ohm R."/>
            <person name="Martin F."/>
            <person name="Silar P."/>
            <person name="Natvig D."/>
            <person name="Lalanne C."/>
            <person name="Gautier V."/>
            <person name="Ament-Velasquez S.L."/>
            <person name="Kruys A."/>
            <person name="Hutchinson M.I."/>
            <person name="Powell A.J."/>
            <person name="Barry K."/>
            <person name="Miller A.N."/>
            <person name="Grigoriev I.V."/>
            <person name="Debuchy R."/>
            <person name="Gladieux P."/>
            <person name="Thoren M.H."/>
            <person name="Johannesson H."/>
        </authorList>
    </citation>
    <scope>NUCLEOTIDE SEQUENCE</scope>
    <source>
        <strain evidence="2">PSN243</strain>
    </source>
</reference>
<evidence type="ECO:0008006" key="4">
    <source>
        <dbReference type="Google" id="ProtNLM"/>
    </source>
</evidence>
<organism evidence="2 3">
    <name type="scientific">Podospora aff. communis PSN243</name>
    <dbReference type="NCBI Taxonomy" id="3040156"/>
    <lineage>
        <taxon>Eukaryota</taxon>
        <taxon>Fungi</taxon>
        <taxon>Dikarya</taxon>
        <taxon>Ascomycota</taxon>
        <taxon>Pezizomycotina</taxon>
        <taxon>Sordariomycetes</taxon>
        <taxon>Sordariomycetidae</taxon>
        <taxon>Sordariales</taxon>
        <taxon>Podosporaceae</taxon>
        <taxon>Podospora</taxon>
    </lineage>
</organism>
<gene>
    <name evidence="2" type="ORF">QBC34DRAFT_383961</name>
</gene>
<dbReference type="Proteomes" id="UP001321760">
    <property type="component" value="Unassembled WGS sequence"/>
</dbReference>
<name>A0AAV9GCL4_9PEZI</name>
<keyword evidence="3" id="KW-1185">Reference proteome</keyword>